<evidence type="ECO:0000313" key="2">
    <source>
        <dbReference type="Proteomes" id="UP001190700"/>
    </source>
</evidence>
<protein>
    <submittedName>
        <fullName evidence="1">Uncharacterized protein</fullName>
    </submittedName>
</protein>
<accession>A0AAE0C284</accession>
<evidence type="ECO:0000313" key="1">
    <source>
        <dbReference type="EMBL" id="KAK3246408.1"/>
    </source>
</evidence>
<dbReference type="AlphaFoldDB" id="A0AAE0C284"/>
<gene>
    <name evidence="1" type="ORF">CYMTET_44054</name>
</gene>
<keyword evidence="2" id="KW-1185">Reference proteome</keyword>
<name>A0AAE0C284_9CHLO</name>
<comment type="caution">
    <text evidence="1">The sequence shown here is derived from an EMBL/GenBank/DDBJ whole genome shotgun (WGS) entry which is preliminary data.</text>
</comment>
<organism evidence="1 2">
    <name type="scientific">Cymbomonas tetramitiformis</name>
    <dbReference type="NCBI Taxonomy" id="36881"/>
    <lineage>
        <taxon>Eukaryota</taxon>
        <taxon>Viridiplantae</taxon>
        <taxon>Chlorophyta</taxon>
        <taxon>Pyramimonadophyceae</taxon>
        <taxon>Pyramimonadales</taxon>
        <taxon>Pyramimonadaceae</taxon>
        <taxon>Cymbomonas</taxon>
    </lineage>
</organism>
<dbReference type="Proteomes" id="UP001190700">
    <property type="component" value="Unassembled WGS sequence"/>
</dbReference>
<feature type="non-terminal residue" evidence="1">
    <location>
        <position position="511"/>
    </location>
</feature>
<sequence>MSALRQSSLGDALHWRLRYAIAIALALAESCGCGRVVAKTRLPRARRHQPVRYSSEYSTMKTQPRQALDAFKQAGLSAMEPFKRGDEVWVFYRFQMNNTDELWIPVENPMCGSCSPRHGWTDGWQRARVHRDFDPASFDEKRVRETGILCEYQHPFWYTRDGDRMHPDSDLFFESNHPMQVRRCDMNGLPHPGVPDVSFLVVRWGGEEEVDPVMDGSGGWGSAGSCVSNRYLITLFEEQVWPRLGPTYEVLTVFVRDARDLERIHAPFLSTKLRARNKVGLYHLWPVDFQDNPTAPGFIHCDATLNLMAQMEGCGVISRFPHHSHVYKMLLSKDWMCHLCLMPDLKVPAATKVGRGLVGRSPRAAAEQGIRALNCLQQMRAATMGTPAPGPLEQTTGVAKLGFSWEAMDVRKFKGQAELAEGLRALSEQKLAQISSVIVQEWVDFDVELRLFFVNLPMPFVDGAPAKIRPAHILYTRFTKVDGEGMMREFERMPRQECVHTCFHGDEAAMA</sequence>
<dbReference type="EMBL" id="LGRX02029841">
    <property type="protein sequence ID" value="KAK3246408.1"/>
    <property type="molecule type" value="Genomic_DNA"/>
</dbReference>
<reference evidence="1 2" key="1">
    <citation type="journal article" date="2015" name="Genome Biol. Evol.">
        <title>Comparative Genomics of a Bacterivorous Green Alga Reveals Evolutionary Causalities and Consequences of Phago-Mixotrophic Mode of Nutrition.</title>
        <authorList>
            <person name="Burns J.A."/>
            <person name="Paasch A."/>
            <person name="Narechania A."/>
            <person name="Kim E."/>
        </authorList>
    </citation>
    <scope>NUCLEOTIDE SEQUENCE [LARGE SCALE GENOMIC DNA]</scope>
    <source>
        <strain evidence="1 2">PLY_AMNH</strain>
    </source>
</reference>
<proteinExistence type="predicted"/>